<sequence>MPVLNDKQKLMRRIQQSCFALAEANLYLDSHPTCKMGLEYFRKHKAEKEKLEKEYNERYGPLTAVQSEGTKKWEWVMMPFPWERGEN</sequence>
<comment type="caution">
    <text evidence="2">The sequence shown here is derived from an EMBL/GenBank/DDBJ whole genome shotgun (WGS) entry which is preliminary data.</text>
</comment>
<reference evidence="2 3" key="1">
    <citation type="submission" date="2013-06" db="EMBL/GenBank/DDBJ databases">
        <title>Rumen cellulosomics: divergent fiber-degrading strategies revealed by comparative genome-wide analysis of six Ruminococcal strains.</title>
        <authorList>
            <person name="Dassa B."/>
            <person name="Borovok I."/>
            <person name="Lamed R."/>
            <person name="Flint H."/>
            <person name="Yeoman C.J."/>
            <person name="White B."/>
            <person name="Bayer E.A."/>
        </authorList>
    </citation>
    <scope>NUCLEOTIDE SEQUENCE [LARGE SCALE GENOMIC DNA]</scope>
    <source>
        <strain evidence="2 3">SY3</strain>
    </source>
</reference>
<gene>
    <name evidence="2" type="ORF">RASY3_01725</name>
</gene>
<keyword evidence="2" id="KW-0946">Virion</keyword>
<feature type="domain" description="Protein CotJB" evidence="1">
    <location>
        <begin position="9"/>
        <end position="83"/>
    </location>
</feature>
<organism evidence="2 3">
    <name type="scientific">Ruminococcus albus SY3</name>
    <dbReference type="NCBI Taxonomy" id="1341156"/>
    <lineage>
        <taxon>Bacteria</taxon>
        <taxon>Bacillati</taxon>
        <taxon>Bacillota</taxon>
        <taxon>Clostridia</taxon>
        <taxon>Eubacteriales</taxon>
        <taxon>Oscillospiraceae</taxon>
        <taxon>Ruminococcus</taxon>
    </lineage>
</organism>
<keyword evidence="3" id="KW-1185">Reference proteome</keyword>
<proteinExistence type="predicted"/>
<keyword evidence="2" id="KW-0167">Capsid protein</keyword>
<name>A0A011W181_RUMAL</name>
<protein>
    <submittedName>
        <fullName evidence="2">Spore-coat protein</fullName>
    </submittedName>
</protein>
<dbReference type="Proteomes" id="UP000021369">
    <property type="component" value="Unassembled WGS sequence"/>
</dbReference>
<dbReference type="AlphaFoldDB" id="A0A011W181"/>
<dbReference type="EMBL" id="JEOB01000001">
    <property type="protein sequence ID" value="EXM40568.1"/>
    <property type="molecule type" value="Genomic_DNA"/>
</dbReference>
<accession>A0A011W181</accession>
<dbReference type="OrthoDB" id="9804099at2"/>
<dbReference type="PATRIC" id="fig|1341156.4.peg.67"/>
<dbReference type="RefSeq" id="WP_037284607.1">
    <property type="nucleotide sequence ID" value="NZ_JEOB01000001.1"/>
</dbReference>
<evidence type="ECO:0000313" key="3">
    <source>
        <dbReference type="Proteomes" id="UP000021369"/>
    </source>
</evidence>
<dbReference type="Pfam" id="PF12652">
    <property type="entry name" value="CotJB"/>
    <property type="match status" value="1"/>
</dbReference>
<evidence type="ECO:0000259" key="1">
    <source>
        <dbReference type="Pfam" id="PF12652"/>
    </source>
</evidence>
<dbReference type="InterPro" id="IPR024207">
    <property type="entry name" value="CotJB_dom"/>
</dbReference>
<evidence type="ECO:0000313" key="2">
    <source>
        <dbReference type="EMBL" id="EXM40568.1"/>
    </source>
</evidence>